<organism evidence="3 4">
    <name type="scientific">Pseudonocardia hydrocarbonoxydans</name>
    <dbReference type="NCBI Taxonomy" id="76726"/>
    <lineage>
        <taxon>Bacteria</taxon>
        <taxon>Bacillati</taxon>
        <taxon>Actinomycetota</taxon>
        <taxon>Actinomycetes</taxon>
        <taxon>Pseudonocardiales</taxon>
        <taxon>Pseudonocardiaceae</taxon>
        <taxon>Pseudonocardia</taxon>
    </lineage>
</organism>
<reference evidence="3 4" key="1">
    <citation type="submission" date="2019-06" db="EMBL/GenBank/DDBJ databases">
        <title>Whole genome shotgun sequence of Pseudonocardia hydrocarbonoxydans NBRC 14498.</title>
        <authorList>
            <person name="Hosoyama A."/>
            <person name="Uohara A."/>
            <person name="Ohji S."/>
            <person name="Ichikawa N."/>
        </authorList>
    </citation>
    <scope>NUCLEOTIDE SEQUENCE [LARGE SCALE GENOMIC DNA]</scope>
    <source>
        <strain evidence="3 4">NBRC 14498</strain>
    </source>
</reference>
<comment type="caution">
    <text evidence="3">The sequence shown here is derived from an EMBL/GenBank/DDBJ whole genome shotgun (WGS) entry which is preliminary data.</text>
</comment>
<dbReference type="EMBL" id="BJNG01000007">
    <property type="protein sequence ID" value="GEC18671.1"/>
    <property type="molecule type" value="Genomic_DNA"/>
</dbReference>
<sequence>MAGFLLRRLANYVALCFIAAFATFSLASLTFNPLASYYERTPPPPAEVILAKRAELRLDDPIPLRFLGGSATSCAATSAPPSPAPTSARSSSPASG</sequence>
<evidence type="ECO:0000313" key="3">
    <source>
        <dbReference type="EMBL" id="GEC18671.1"/>
    </source>
</evidence>
<keyword evidence="2" id="KW-0812">Transmembrane</keyword>
<evidence type="ECO:0000256" key="2">
    <source>
        <dbReference type="SAM" id="Phobius"/>
    </source>
</evidence>
<keyword evidence="4" id="KW-1185">Reference proteome</keyword>
<protein>
    <submittedName>
        <fullName evidence="3">Uncharacterized protein</fullName>
    </submittedName>
</protein>
<dbReference type="Proteomes" id="UP000320338">
    <property type="component" value="Unassembled WGS sequence"/>
</dbReference>
<keyword evidence="2" id="KW-0472">Membrane</keyword>
<dbReference type="RefSeq" id="WP_246085705.1">
    <property type="nucleotide sequence ID" value="NZ_BAAARZ010000010.1"/>
</dbReference>
<feature type="transmembrane region" description="Helical" evidence="2">
    <location>
        <begin position="12"/>
        <end position="31"/>
    </location>
</feature>
<keyword evidence="2" id="KW-1133">Transmembrane helix</keyword>
<accession>A0A4Y3WKA1</accession>
<gene>
    <name evidence="3" type="ORF">PHY01_09540</name>
</gene>
<evidence type="ECO:0000256" key="1">
    <source>
        <dbReference type="SAM" id="MobiDB-lite"/>
    </source>
</evidence>
<name>A0A4Y3WKA1_9PSEU</name>
<evidence type="ECO:0000313" key="4">
    <source>
        <dbReference type="Proteomes" id="UP000320338"/>
    </source>
</evidence>
<proteinExistence type="predicted"/>
<dbReference type="AlphaFoldDB" id="A0A4Y3WKA1"/>
<feature type="region of interest" description="Disordered" evidence="1">
    <location>
        <begin position="73"/>
        <end position="96"/>
    </location>
</feature>